<dbReference type="Pfam" id="PF10169">
    <property type="entry name" value="LLPH"/>
    <property type="match status" value="1"/>
</dbReference>
<accession>A0A7R8XFL5</accession>
<gene>
    <name evidence="4" type="ORF">DSTB1V02_LOCUS6222</name>
</gene>
<proteinExistence type="inferred from homology"/>
<dbReference type="EMBL" id="LR900630">
    <property type="protein sequence ID" value="CAD7246372.1"/>
    <property type="molecule type" value="Genomic_DNA"/>
</dbReference>
<evidence type="ECO:0000313" key="5">
    <source>
        <dbReference type="Proteomes" id="UP000677054"/>
    </source>
</evidence>
<evidence type="ECO:0000256" key="3">
    <source>
        <dbReference type="SAM" id="MobiDB-lite"/>
    </source>
</evidence>
<feature type="compositionally biased region" description="Basic and acidic residues" evidence="3">
    <location>
        <begin position="57"/>
        <end position="70"/>
    </location>
</feature>
<evidence type="ECO:0000256" key="1">
    <source>
        <dbReference type="ARBA" id="ARBA00034118"/>
    </source>
</evidence>
<dbReference type="AlphaFoldDB" id="A0A7R8XFL5"/>
<keyword evidence="5" id="KW-1185">Reference proteome</keyword>
<feature type="compositionally biased region" description="Basic residues" evidence="3">
    <location>
        <begin position="82"/>
        <end position="111"/>
    </location>
</feature>
<feature type="coiled-coil region" evidence="2">
    <location>
        <begin position="19"/>
        <end position="49"/>
    </location>
</feature>
<dbReference type="InterPro" id="IPR018784">
    <property type="entry name" value="LLPH-like"/>
</dbReference>
<reference evidence="4" key="1">
    <citation type="submission" date="2020-11" db="EMBL/GenBank/DDBJ databases">
        <authorList>
            <person name="Tran Van P."/>
        </authorList>
    </citation>
    <scope>NUCLEOTIDE SEQUENCE</scope>
</reference>
<dbReference type="Proteomes" id="UP000677054">
    <property type="component" value="Unassembled WGS sequence"/>
</dbReference>
<comment type="similarity">
    <text evidence="1">Belongs to the learning-associated protein family.</text>
</comment>
<keyword evidence="2" id="KW-0175">Coiled coil</keyword>
<organism evidence="4">
    <name type="scientific">Darwinula stevensoni</name>
    <dbReference type="NCBI Taxonomy" id="69355"/>
    <lineage>
        <taxon>Eukaryota</taxon>
        <taxon>Metazoa</taxon>
        <taxon>Ecdysozoa</taxon>
        <taxon>Arthropoda</taxon>
        <taxon>Crustacea</taxon>
        <taxon>Oligostraca</taxon>
        <taxon>Ostracoda</taxon>
        <taxon>Podocopa</taxon>
        <taxon>Podocopida</taxon>
        <taxon>Darwinulocopina</taxon>
        <taxon>Darwinuloidea</taxon>
        <taxon>Darwinulidae</taxon>
        <taxon>Darwinula</taxon>
    </lineage>
</organism>
<sequence>MARSSHSKHLKRLHAIKRVRYAKKELERLKSVLEKAKQDEKEMEALSKIADLVTKKGEKEDSTMEVEAKKNVKGPHNYPWKNPKKLKKMEKIRRKEKLRANKKKKSGQWLP</sequence>
<protein>
    <submittedName>
        <fullName evidence="4">Uncharacterized protein</fullName>
    </submittedName>
</protein>
<dbReference type="OrthoDB" id="6257894at2759"/>
<dbReference type="EMBL" id="CAJPEV010001113">
    <property type="protein sequence ID" value="CAG0890814.1"/>
    <property type="molecule type" value="Genomic_DNA"/>
</dbReference>
<name>A0A7R8XFL5_9CRUS</name>
<evidence type="ECO:0000256" key="2">
    <source>
        <dbReference type="SAM" id="Coils"/>
    </source>
</evidence>
<evidence type="ECO:0000313" key="4">
    <source>
        <dbReference type="EMBL" id="CAD7246372.1"/>
    </source>
</evidence>
<feature type="region of interest" description="Disordered" evidence="3">
    <location>
        <begin position="57"/>
        <end position="111"/>
    </location>
</feature>